<comment type="similarity">
    <text evidence="1">Belongs to the FAH family.</text>
</comment>
<evidence type="ECO:0000259" key="3">
    <source>
        <dbReference type="Pfam" id="PF01557"/>
    </source>
</evidence>
<proteinExistence type="inferred from homology"/>
<dbReference type="InterPro" id="IPR011234">
    <property type="entry name" value="Fumarylacetoacetase-like_C"/>
</dbReference>
<dbReference type="Pfam" id="PF01557">
    <property type="entry name" value="FAA_hydrolase"/>
    <property type="match status" value="1"/>
</dbReference>
<evidence type="ECO:0000313" key="5">
    <source>
        <dbReference type="Proteomes" id="UP000248021"/>
    </source>
</evidence>
<dbReference type="GO" id="GO:0003824">
    <property type="term" value="F:catalytic activity"/>
    <property type="evidence" value="ECO:0007669"/>
    <property type="project" value="InterPro"/>
</dbReference>
<comment type="caution">
    <text evidence="4">The sequence shown here is derived from an EMBL/GenBank/DDBJ whole genome shotgun (WGS) entry which is preliminary data.</text>
</comment>
<dbReference type="AlphaFoldDB" id="A0A2V3TXT2"/>
<evidence type="ECO:0000256" key="1">
    <source>
        <dbReference type="ARBA" id="ARBA00010211"/>
    </source>
</evidence>
<dbReference type="EMBL" id="QJJK01000013">
    <property type="protein sequence ID" value="PXW53682.1"/>
    <property type="molecule type" value="Genomic_DNA"/>
</dbReference>
<dbReference type="Gene3D" id="3.90.850.10">
    <property type="entry name" value="Fumarylacetoacetase-like, C-terminal domain"/>
    <property type="match status" value="1"/>
</dbReference>
<dbReference type="GO" id="GO:0046872">
    <property type="term" value="F:metal ion binding"/>
    <property type="evidence" value="ECO:0007669"/>
    <property type="project" value="UniProtKB-KW"/>
</dbReference>
<dbReference type="OrthoDB" id="5197601at2"/>
<keyword evidence="2" id="KW-0479">Metal-binding</keyword>
<dbReference type="PANTHER" id="PTHR42796">
    <property type="entry name" value="FUMARYLACETOACETATE HYDROLASE DOMAIN-CONTAINING PROTEIN 2A-RELATED"/>
    <property type="match status" value="1"/>
</dbReference>
<dbReference type="Proteomes" id="UP000248021">
    <property type="component" value="Unassembled WGS sequence"/>
</dbReference>
<evidence type="ECO:0000256" key="2">
    <source>
        <dbReference type="ARBA" id="ARBA00022723"/>
    </source>
</evidence>
<gene>
    <name evidence="4" type="ORF">C7450_113170</name>
</gene>
<dbReference type="FunFam" id="3.90.850.10:FF:000008">
    <property type="entry name" value="FAA hydrolase family protein"/>
    <property type="match status" value="1"/>
</dbReference>
<name>A0A2V3TXT2_9HYPH</name>
<dbReference type="SUPFAM" id="SSF56529">
    <property type="entry name" value="FAH"/>
    <property type="match status" value="1"/>
</dbReference>
<evidence type="ECO:0000313" key="4">
    <source>
        <dbReference type="EMBL" id="PXW53682.1"/>
    </source>
</evidence>
<feature type="domain" description="Fumarylacetoacetase-like C-terminal" evidence="3">
    <location>
        <begin position="73"/>
        <end position="277"/>
    </location>
</feature>
<dbReference type="InterPro" id="IPR051121">
    <property type="entry name" value="FAH"/>
</dbReference>
<reference evidence="4 5" key="1">
    <citation type="submission" date="2018-05" db="EMBL/GenBank/DDBJ databases">
        <title>Genomic Encyclopedia of Type Strains, Phase IV (KMG-IV): sequencing the most valuable type-strain genomes for metagenomic binning, comparative biology and taxonomic classification.</title>
        <authorList>
            <person name="Goeker M."/>
        </authorList>
    </citation>
    <scope>NUCLEOTIDE SEQUENCE [LARGE SCALE GENOMIC DNA]</scope>
    <source>
        <strain evidence="4 5">DSM 6462</strain>
    </source>
</reference>
<sequence>MKLVTFEADGVRGFGVVRGEEVADLAAALGCRSLKEALAQGLDVAAWDRAAAAAPRHRLNAIRLLPPIDDPDKILCVGLNYANHAAESGNEQPPFPSIFVRFIDTFVGHERPVIAPANSEQFDFEGELAVVIGRKARQVRADEALSYVAGYTCMAENSVRDFQKHSRQATPGKNFPESGAVGPWIVTADEIADPSNLRLTTRVNGVVKQQESTKALVFSIPALIAYITQFTELRPGDIIATGTPAGVGSSRKPPEFLRPGDLIEIEVDGIGTLRNAVAAGA</sequence>
<dbReference type="InterPro" id="IPR036663">
    <property type="entry name" value="Fumarylacetoacetase_C_sf"/>
</dbReference>
<accession>A0A2V3TXT2</accession>
<organism evidence="4 5">
    <name type="scientific">Chelatococcus asaccharovorans</name>
    <dbReference type="NCBI Taxonomy" id="28210"/>
    <lineage>
        <taxon>Bacteria</taxon>
        <taxon>Pseudomonadati</taxon>
        <taxon>Pseudomonadota</taxon>
        <taxon>Alphaproteobacteria</taxon>
        <taxon>Hyphomicrobiales</taxon>
        <taxon>Chelatococcaceae</taxon>
        <taxon>Chelatococcus</taxon>
    </lineage>
</organism>
<dbReference type="GO" id="GO:0044281">
    <property type="term" value="P:small molecule metabolic process"/>
    <property type="evidence" value="ECO:0007669"/>
    <property type="project" value="UniProtKB-ARBA"/>
</dbReference>
<dbReference type="PANTHER" id="PTHR42796:SF4">
    <property type="entry name" value="FUMARYLACETOACETATE HYDROLASE DOMAIN-CONTAINING PROTEIN 2A"/>
    <property type="match status" value="1"/>
</dbReference>
<keyword evidence="5" id="KW-1185">Reference proteome</keyword>
<protein>
    <submittedName>
        <fullName evidence="4">2-keto-4-pentenoate hydratase/2-oxohepta-3-ene-1,7-dioic acid hydratase in catechol pathway</fullName>
    </submittedName>
</protein>